<reference evidence="14 15" key="1">
    <citation type="submission" date="2018-11" db="EMBL/GenBank/DDBJ databases">
        <title>Haplotype-resolved cattle genomes.</title>
        <authorList>
            <person name="Low W.Y."/>
            <person name="Tearle R."/>
            <person name="Bickhart D.M."/>
            <person name="Rosen B.D."/>
            <person name="Koren S."/>
            <person name="Rhie A."/>
            <person name="Hiendleder S."/>
            <person name="Phillippy A.M."/>
            <person name="Smith T.P.L."/>
            <person name="Williams J.L."/>
        </authorList>
    </citation>
    <scope>NUCLEOTIDE SEQUENCE [LARGE SCALE GENOMIC DNA]</scope>
</reference>
<dbReference type="InterPro" id="IPR017452">
    <property type="entry name" value="GPCR_Rhodpsn_7TM"/>
</dbReference>
<dbReference type="Proteomes" id="UP000429181">
    <property type="component" value="Chromosome 3"/>
</dbReference>
<evidence type="ECO:0000259" key="13">
    <source>
        <dbReference type="PROSITE" id="PS50262"/>
    </source>
</evidence>
<gene>
    <name evidence="14" type="primary">GPR35</name>
</gene>
<evidence type="ECO:0000256" key="9">
    <source>
        <dbReference type="ARBA" id="ARBA00023224"/>
    </source>
</evidence>
<sequence length="497" mass="54018">MKALGQWPHCEARDIPPGCPQGPLPSFWAGPESPAFRTPGPGPGVPRLWPLMAGTPLPPQVRRLGVAVVEERGPGGSAVPRAKHGDGDGGPGHTQQPPRERPRLPGTSLEEVHLDRAGMPTSCSIASSIFSQTPTIPRGEGPRPQGRRSPCLQSRIWTPTPHRLPHRLSGRCEAGEPFGRTCRGVSSSGGNQRVSPGIMNSSNCSSWDANPVYYTYMGGLLALGLLLNGLALWVLCWRLPRWTETRIYMANLAVADLCLLCALPSFLYFQKQTSKDTPLCQISQAVYLLNRYMSISLVTAIAVDRYVAVRHPLRARRLRSPGRAAAVCTALWAVVLGSLVLRWFLDVQDGGFCFAVRSGRSTYTGVFSLLGFYLPLAVLVFCSLQVVTALTQRPEANPGQAEATQKASRMVLANLAVFVVCFLPFHMVLTMRVALGLQTCAIKVAMQITSRLSDANCCLDAICYYFMAKEFQEASVSTTSPRAKAHKSKDSVTMTLT</sequence>
<feature type="transmembrane region" description="Helical" evidence="12">
    <location>
        <begin position="324"/>
        <end position="345"/>
    </location>
</feature>
<dbReference type="GO" id="GO:0005886">
    <property type="term" value="C:plasma membrane"/>
    <property type="evidence" value="ECO:0007669"/>
    <property type="project" value="UniProtKB-SubCell"/>
</dbReference>
<dbReference type="RefSeq" id="XP_027393932.1">
    <property type="nucleotide sequence ID" value="XM_027538131.1"/>
</dbReference>
<evidence type="ECO:0000256" key="12">
    <source>
        <dbReference type="SAM" id="Phobius"/>
    </source>
</evidence>
<feature type="transmembrane region" description="Helical" evidence="12">
    <location>
        <begin position="281"/>
        <end position="303"/>
    </location>
</feature>
<dbReference type="FunFam" id="1.20.1070.10:FF:000142">
    <property type="entry name" value="G protein-coupled receptor 55"/>
    <property type="match status" value="1"/>
</dbReference>
<keyword evidence="8" id="KW-0325">Glycoprotein</keyword>
<reference evidence="14" key="2">
    <citation type="submission" date="2025-08" db="UniProtKB">
        <authorList>
            <consortium name="Ensembl"/>
        </authorList>
    </citation>
    <scope>IDENTIFICATION</scope>
</reference>
<comment type="similarity">
    <text evidence="10">Belongs to the G-protein coupled receptor 1 family.</text>
</comment>
<dbReference type="GeneID" id="113890254"/>
<feature type="compositionally biased region" description="Low complexity" evidence="11">
    <location>
        <begin position="137"/>
        <end position="150"/>
    </location>
</feature>
<dbReference type="InterPro" id="IPR044734">
    <property type="entry name" value="GPR35_7tmA"/>
</dbReference>
<keyword evidence="6 12" id="KW-0472">Membrane</keyword>
<name>A0A4W2I6K9_BOBOX</name>
<keyword evidence="3 10" id="KW-0812">Transmembrane</keyword>
<feature type="transmembrane region" description="Helical" evidence="12">
    <location>
        <begin position="213"/>
        <end position="235"/>
    </location>
</feature>
<evidence type="ECO:0000256" key="1">
    <source>
        <dbReference type="ARBA" id="ARBA00004651"/>
    </source>
</evidence>
<evidence type="ECO:0000256" key="3">
    <source>
        <dbReference type="ARBA" id="ARBA00022692"/>
    </source>
</evidence>
<keyword evidence="2" id="KW-1003">Cell membrane</keyword>
<dbReference type="PROSITE" id="PS50262">
    <property type="entry name" value="G_PROTEIN_RECEP_F1_2"/>
    <property type="match status" value="1"/>
</dbReference>
<dbReference type="AlphaFoldDB" id="A0A4W2I6K9"/>
<protein>
    <submittedName>
        <fullName evidence="14">G protein-coupled receptor 35</fullName>
    </submittedName>
</protein>
<feature type="region of interest" description="Disordered" evidence="11">
    <location>
        <begin position="131"/>
        <end position="156"/>
    </location>
</feature>
<keyword evidence="7 10" id="KW-0675">Receptor</keyword>
<dbReference type="CTD" id="2859"/>
<dbReference type="PANTHER" id="PTHR24232:SF54">
    <property type="entry name" value="G-PROTEIN COUPLED RECEPTOR 35"/>
    <property type="match status" value="1"/>
</dbReference>
<evidence type="ECO:0000256" key="11">
    <source>
        <dbReference type="SAM" id="MobiDB-lite"/>
    </source>
</evidence>
<evidence type="ECO:0000313" key="15">
    <source>
        <dbReference type="Proteomes" id="UP000429181"/>
    </source>
</evidence>
<organism evidence="14 15">
    <name type="scientific">Bos indicus x Bos taurus</name>
    <name type="common">Hybrid cattle</name>
    <dbReference type="NCBI Taxonomy" id="30522"/>
    <lineage>
        <taxon>Eukaryota</taxon>
        <taxon>Metazoa</taxon>
        <taxon>Chordata</taxon>
        <taxon>Craniata</taxon>
        <taxon>Vertebrata</taxon>
        <taxon>Euteleostomi</taxon>
        <taxon>Mammalia</taxon>
        <taxon>Eutheria</taxon>
        <taxon>Laurasiatheria</taxon>
        <taxon>Artiodactyla</taxon>
        <taxon>Ruminantia</taxon>
        <taxon>Pecora</taxon>
        <taxon>Bovidae</taxon>
        <taxon>Bovinae</taxon>
        <taxon>Bos</taxon>
    </lineage>
</organism>
<feature type="transmembrane region" description="Helical" evidence="12">
    <location>
        <begin position="365"/>
        <end position="390"/>
    </location>
</feature>
<dbReference type="PANTHER" id="PTHR24232">
    <property type="entry name" value="G-PROTEIN COUPLED RECEPTOR"/>
    <property type="match status" value="1"/>
</dbReference>
<evidence type="ECO:0000256" key="6">
    <source>
        <dbReference type="ARBA" id="ARBA00023136"/>
    </source>
</evidence>
<dbReference type="Ensembl" id="ENSBIXT00005027312.1">
    <property type="protein sequence ID" value="ENSBIXP00005037860.1"/>
    <property type="gene ID" value="ENSBIXG00005019852.1"/>
</dbReference>
<dbReference type="SUPFAM" id="SSF81321">
    <property type="entry name" value="Family A G protein-coupled receptor-like"/>
    <property type="match status" value="1"/>
</dbReference>
<accession>A0A4W2I6K9</accession>
<feature type="domain" description="G-protein coupled receptors family 1 profile" evidence="13">
    <location>
        <begin position="227"/>
        <end position="464"/>
    </location>
</feature>
<comment type="subcellular location">
    <subcellularLocation>
        <location evidence="1">Cell membrane</location>
        <topology evidence="1">Multi-pass membrane protein</topology>
    </subcellularLocation>
</comment>
<dbReference type="GO" id="GO:0004950">
    <property type="term" value="F:chemokine receptor activity"/>
    <property type="evidence" value="ECO:0007669"/>
    <property type="project" value="InterPro"/>
</dbReference>
<evidence type="ECO:0000256" key="5">
    <source>
        <dbReference type="ARBA" id="ARBA00023040"/>
    </source>
</evidence>
<dbReference type="GO" id="GO:0035025">
    <property type="term" value="P:positive regulation of Rho protein signal transduction"/>
    <property type="evidence" value="ECO:0007669"/>
    <property type="project" value="TreeGrafter"/>
</dbReference>
<dbReference type="InterPro" id="IPR000276">
    <property type="entry name" value="GPCR_Rhodpsn"/>
</dbReference>
<keyword evidence="4 12" id="KW-1133">Transmembrane helix</keyword>
<keyword evidence="5 10" id="KW-0297">G-protein coupled receptor</keyword>
<evidence type="ECO:0000256" key="2">
    <source>
        <dbReference type="ARBA" id="ARBA00022475"/>
    </source>
</evidence>
<dbReference type="PROSITE" id="PS00237">
    <property type="entry name" value="G_PROTEIN_RECEP_F1_1"/>
    <property type="match status" value="1"/>
</dbReference>
<dbReference type="Pfam" id="PF00001">
    <property type="entry name" value="7tm_1"/>
    <property type="match status" value="1"/>
</dbReference>
<dbReference type="PRINTS" id="PR00237">
    <property type="entry name" value="GPCRRHODOPSN"/>
</dbReference>
<evidence type="ECO:0000256" key="4">
    <source>
        <dbReference type="ARBA" id="ARBA00022989"/>
    </source>
</evidence>
<feature type="region of interest" description="Disordered" evidence="11">
    <location>
        <begin position="72"/>
        <end position="105"/>
    </location>
</feature>
<feature type="transmembrane region" description="Helical" evidence="12">
    <location>
        <begin position="247"/>
        <end position="269"/>
    </location>
</feature>
<dbReference type="Gene3D" id="1.20.1070.10">
    <property type="entry name" value="Rhodopsin 7-helix transmembrane proteins"/>
    <property type="match status" value="1"/>
</dbReference>
<proteinExistence type="inferred from homology"/>
<evidence type="ECO:0000313" key="14">
    <source>
        <dbReference type="Ensembl" id="ENSBIXP00005037860.1"/>
    </source>
</evidence>
<keyword evidence="9 10" id="KW-0807">Transducer</keyword>
<evidence type="ECO:0000256" key="8">
    <source>
        <dbReference type="ARBA" id="ARBA00023180"/>
    </source>
</evidence>
<dbReference type="GO" id="GO:0007200">
    <property type="term" value="P:phospholipase C-activating G protein-coupled receptor signaling pathway"/>
    <property type="evidence" value="ECO:0007669"/>
    <property type="project" value="TreeGrafter"/>
</dbReference>
<feature type="region of interest" description="Disordered" evidence="11">
    <location>
        <begin position="1"/>
        <end position="42"/>
    </location>
</feature>
<dbReference type="CDD" id="cd15164">
    <property type="entry name" value="7tmA_GPR35-like"/>
    <property type="match status" value="1"/>
</dbReference>
<feature type="transmembrane region" description="Helical" evidence="12">
    <location>
        <begin position="411"/>
        <end position="435"/>
    </location>
</feature>
<dbReference type="GeneTree" id="ENSGT01040000240444"/>
<evidence type="ECO:0000256" key="7">
    <source>
        <dbReference type="ARBA" id="ARBA00023170"/>
    </source>
</evidence>
<evidence type="ECO:0000256" key="10">
    <source>
        <dbReference type="RuleBase" id="RU000688"/>
    </source>
</evidence>